<evidence type="ECO:0000256" key="1">
    <source>
        <dbReference type="ARBA" id="ARBA00004123"/>
    </source>
</evidence>
<feature type="region of interest" description="Disordered" evidence="6">
    <location>
        <begin position="54"/>
        <end position="80"/>
    </location>
</feature>
<evidence type="ECO:0000313" key="8">
    <source>
        <dbReference type="EMBL" id="KAK1325370.1"/>
    </source>
</evidence>
<reference evidence="8" key="2">
    <citation type="submission" date="2023-06" db="EMBL/GenBank/DDBJ databases">
        <authorList>
            <person name="Ma L."/>
            <person name="Liu K.-W."/>
            <person name="Li Z."/>
            <person name="Hsiao Y.-Y."/>
            <person name="Qi Y."/>
            <person name="Fu T."/>
            <person name="Tang G."/>
            <person name="Zhang D."/>
            <person name="Sun W.-H."/>
            <person name="Liu D.-K."/>
            <person name="Li Y."/>
            <person name="Chen G.-Z."/>
            <person name="Liu X.-D."/>
            <person name="Liao X.-Y."/>
            <person name="Jiang Y.-T."/>
            <person name="Yu X."/>
            <person name="Hao Y."/>
            <person name="Huang J."/>
            <person name="Zhao X.-W."/>
            <person name="Ke S."/>
            <person name="Chen Y.-Y."/>
            <person name="Wu W.-L."/>
            <person name="Hsu J.-L."/>
            <person name="Lin Y.-F."/>
            <person name="Huang M.-D."/>
            <person name="Li C.-Y."/>
            <person name="Huang L."/>
            <person name="Wang Z.-W."/>
            <person name="Zhao X."/>
            <person name="Zhong W.-Y."/>
            <person name="Peng D.-H."/>
            <person name="Ahmad S."/>
            <person name="Lan S."/>
            <person name="Zhang J.-S."/>
            <person name="Tsai W.-C."/>
            <person name="Van De Peer Y."/>
            <person name="Liu Z.-J."/>
        </authorList>
    </citation>
    <scope>NUCLEOTIDE SEQUENCE</scope>
    <source>
        <strain evidence="8">CP</strain>
        <tissue evidence="8">Leaves</tissue>
    </source>
</reference>
<dbReference type="GO" id="GO:0003700">
    <property type="term" value="F:DNA-binding transcription factor activity"/>
    <property type="evidence" value="ECO:0007669"/>
    <property type="project" value="InterPro"/>
</dbReference>
<dbReference type="InterPro" id="IPR001471">
    <property type="entry name" value="AP2/ERF_dom"/>
</dbReference>
<dbReference type="GO" id="GO:0005634">
    <property type="term" value="C:nucleus"/>
    <property type="evidence" value="ECO:0007669"/>
    <property type="project" value="UniProtKB-SubCell"/>
</dbReference>
<dbReference type="PROSITE" id="PS51032">
    <property type="entry name" value="AP2_ERF"/>
    <property type="match status" value="1"/>
</dbReference>
<accession>A0AAV9FHJ4</accession>
<dbReference type="Gene3D" id="3.30.730.10">
    <property type="entry name" value="AP2/ERF domain"/>
    <property type="match status" value="1"/>
</dbReference>
<dbReference type="SUPFAM" id="SSF54171">
    <property type="entry name" value="DNA-binding domain"/>
    <property type="match status" value="1"/>
</dbReference>
<dbReference type="AlphaFoldDB" id="A0AAV9FHJ4"/>
<comment type="subcellular location">
    <subcellularLocation>
        <location evidence="1">Nucleus</location>
    </subcellularLocation>
</comment>
<gene>
    <name evidence="8" type="ORF">QJS10_CPA01g01445</name>
</gene>
<keyword evidence="9" id="KW-1185">Reference proteome</keyword>
<dbReference type="PANTHER" id="PTHR31194:SF202">
    <property type="entry name" value="ETHYLENE-RESPONSIVE TRANSCRIPTION FACTOR ERF070"/>
    <property type="match status" value="1"/>
</dbReference>
<dbReference type="PANTHER" id="PTHR31194">
    <property type="entry name" value="SHN SHINE , DNA BINDING / TRANSCRIPTION FACTOR"/>
    <property type="match status" value="1"/>
</dbReference>
<keyword evidence="3" id="KW-0238">DNA-binding</keyword>
<evidence type="ECO:0000256" key="2">
    <source>
        <dbReference type="ARBA" id="ARBA00023015"/>
    </source>
</evidence>
<dbReference type="EMBL" id="JAUJYO010000001">
    <property type="protein sequence ID" value="KAK1325370.1"/>
    <property type="molecule type" value="Genomic_DNA"/>
</dbReference>
<organism evidence="8 9">
    <name type="scientific">Acorus calamus</name>
    <name type="common">Sweet flag</name>
    <dbReference type="NCBI Taxonomy" id="4465"/>
    <lineage>
        <taxon>Eukaryota</taxon>
        <taxon>Viridiplantae</taxon>
        <taxon>Streptophyta</taxon>
        <taxon>Embryophyta</taxon>
        <taxon>Tracheophyta</taxon>
        <taxon>Spermatophyta</taxon>
        <taxon>Magnoliopsida</taxon>
        <taxon>Liliopsida</taxon>
        <taxon>Acoraceae</taxon>
        <taxon>Acorus</taxon>
    </lineage>
</organism>
<dbReference type="InterPro" id="IPR036955">
    <property type="entry name" value="AP2/ERF_dom_sf"/>
</dbReference>
<keyword evidence="5" id="KW-0539">Nucleus</keyword>
<evidence type="ECO:0000256" key="5">
    <source>
        <dbReference type="ARBA" id="ARBA00023242"/>
    </source>
</evidence>
<evidence type="ECO:0000256" key="3">
    <source>
        <dbReference type="ARBA" id="ARBA00023125"/>
    </source>
</evidence>
<evidence type="ECO:0000313" key="9">
    <source>
        <dbReference type="Proteomes" id="UP001180020"/>
    </source>
</evidence>
<evidence type="ECO:0000256" key="6">
    <source>
        <dbReference type="SAM" id="MobiDB-lite"/>
    </source>
</evidence>
<name>A0AAV9FHJ4_ACOCL</name>
<dbReference type="Proteomes" id="UP001180020">
    <property type="component" value="Unassembled WGS sequence"/>
</dbReference>
<keyword evidence="4" id="KW-0804">Transcription</keyword>
<protein>
    <recommendedName>
        <fullName evidence="7">AP2/ERF domain-containing protein</fullName>
    </recommendedName>
</protein>
<evidence type="ECO:0000259" key="7">
    <source>
        <dbReference type="PROSITE" id="PS51032"/>
    </source>
</evidence>
<feature type="domain" description="AP2/ERF" evidence="7">
    <location>
        <begin position="136"/>
        <end position="194"/>
    </location>
</feature>
<dbReference type="CDD" id="cd00018">
    <property type="entry name" value="AP2"/>
    <property type="match status" value="1"/>
</dbReference>
<feature type="compositionally biased region" description="Polar residues" evidence="6">
    <location>
        <begin position="191"/>
        <end position="205"/>
    </location>
</feature>
<sequence>MHCFLVYKTISFIVLILQKLFHLKWNFCLISVIFGMRSQLQGLQNHMNIKMSKSALASKKSKKTTKRTSFNSPDHPSQESKFNSLKVIRIIYTDPDVTDSSSDEEYYHQPKRIVQEIHVNESRRPTHRKPRERRSGYRGVRQRSWGKWAAEIRDPLRGRRWLGTFDSEEQAKEAYDRASRAIEEEKRRSESQTPALAQSVSASGSEDSELVCSAQSPSSVLEVSVNPPEQNETLPIIKDVIVVEEVKEGIKEKSRTVSAQAEFFAQNEVPIVELKEKDVIANEDLKENDIEADYIIGGGDNLVKDDLDFLDWGIFAESPLSCTMDFELYPDEYFGDDVSMLDDSPDLDELLQRLNESTHLDELLLFDDDDDPGLDDRLDFNSKFDPKVWKSQLKV</sequence>
<evidence type="ECO:0000256" key="4">
    <source>
        <dbReference type="ARBA" id="ARBA00023163"/>
    </source>
</evidence>
<reference evidence="8" key="1">
    <citation type="journal article" date="2023" name="Nat. Commun.">
        <title>Diploid and tetraploid genomes of Acorus and the evolution of monocots.</title>
        <authorList>
            <person name="Ma L."/>
            <person name="Liu K.W."/>
            <person name="Li Z."/>
            <person name="Hsiao Y.Y."/>
            <person name="Qi Y."/>
            <person name="Fu T."/>
            <person name="Tang G.D."/>
            <person name="Zhang D."/>
            <person name="Sun W.H."/>
            <person name="Liu D.K."/>
            <person name="Li Y."/>
            <person name="Chen G.Z."/>
            <person name="Liu X.D."/>
            <person name="Liao X.Y."/>
            <person name="Jiang Y.T."/>
            <person name="Yu X."/>
            <person name="Hao Y."/>
            <person name="Huang J."/>
            <person name="Zhao X.W."/>
            <person name="Ke S."/>
            <person name="Chen Y.Y."/>
            <person name="Wu W.L."/>
            <person name="Hsu J.L."/>
            <person name="Lin Y.F."/>
            <person name="Huang M.D."/>
            <person name="Li C.Y."/>
            <person name="Huang L."/>
            <person name="Wang Z.W."/>
            <person name="Zhao X."/>
            <person name="Zhong W.Y."/>
            <person name="Peng D.H."/>
            <person name="Ahmad S."/>
            <person name="Lan S."/>
            <person name="Zhang J.S."/>
            <person name="Tsai W.C."/>
            <person name="Van de Peer Y."/>
            <person name="Liu Z.J."/>
        </authorList>
    </citation>
    <scope>NUCLEOTIDE SEQUENCE</scope>
    <source>
        <strain evidence="8">CP</strain>
    </source>
</reference>
<dbReference type="InterPro" id="IPR016177">
    <property type="entry name" value="DNA-bd_dom_sf"/>
</dbReference>
<dbReference type="PRINTS" id="PR00367">
    <property type="entry name" value="ETHRSPELEMNT"/>
</dbReference>
<feature type="region of interest" description="Disordered" evidence="6">
    <location>
        <begin position="119"/>
        <end position="140"/>
    </location>
</feature>
<dbReference type="Pfam" id="PF00847">
    <property type="entry name" value="AP2"/>
    <property type="match status" value="1"/>
</dbReference>
<dbReference type="SMART" id="SM00380">
    <property type="entry name" value="AP2"/>
    <property type="match status" value="1"/>
</dbReference>
<feature type="region of interest" description="Disordered" evidence="6">
    <location>
        <begin position="172"/>
        <end position="213"/>
    </location>
</feature>
<proteinExistence type="predicted"/>
<keyword evidence="2" id="KW-0805">Transcription regulation</keyword>
<feature type="compositionally biased region" description="Basic and acidic residues" evidence="6">
    <location>
        <begin position="172"/>
        <end position="190"/>
    </location>
</feature>
<feature type="compositionally biased region" description="Polar residues" evidence="6">
    <location>
        <begin position="70"/>
        <end position="80"/>
    </location>
</feature>
<comment type="caution">
    <text evidence="8">The sequence shown here is derived from an EMBL/GenBank/DDBJ whole genome shotgun (WGS) entry which is preliminary data.</text>
</comment>
<dbReference type="GO" id="GO:0003677">
    <property type="term" value="F:DNA binding"/>
    <property type="evidence" value="ECO:0007669"/>
    <property type="project" value="UniProtKB-KW"/>
</dbReference>
<dbReference type="InterPro" id="IPR050913">
    <property type="entry name" value="AP2/ERF_ERF"/>
</dbReference>